<feature type="domain" description="DUF403" evidence="1">
    <location>
        <begin position="38"/>
        <end position="251"/>
    </location>
</feature>
<dbReference type="PANTHER" id="PTHR34595">
    <property type="entry name" value="BLR5612 PROTEIN"/>
    <property type="match status" value="1"/>
</dbReference>
<evidence type="ECO:0000313" key="2">
    <source>
        <dbReference type="EMBL" id="WAP67015.1"/>
    </source>
</evidence>
<evidence type="ECO:0000259" key="1">
    <source>
        <dbReference type="Pfam" id="PF04168"/>
    </source>
</evidence>
<name>A0ABY7BWL9_9HYPH</name>
<organism evidence="2 3">
    <name type="scientific">Jiella pelagia</name>
    <dbReference type="NCBI Taxonomy" id="2986949"/>
    <lineage>
        <taxon>Bacteria</taxon>
        <taxon>Pseudomonadati</taxon>
        <taxon>Pseudomonadota</taxon>
        <taxon>Alphaproteobacteria</taxon>
        <taxon>Hyphomicrobiales</taxon>
        <taxon>Aurantimonadaceae</taxon>
        <taxon>Jiella</taxon>
    </lineage>
</organism>
<reference evidence="2" key="1">
    <citation type="submission" date="2022-12" db="EMBL/GenBank/DDBJ databases">
        <title>Jiella pelagia sp. nov., isolated from phosphonate enriched culture of Northwest Pacific surface seawater.</title>
        <authorList>
            <person name="Shin D.Y."/>
            <person name="Hwang C.Y."/>
        </authorList>
    </citation>
    <scope>NUCLEOTIDE SEQUENCE</scope>
    <source>
        <strain evidence="2">HL-NP1</strain>
    </source>
</reference>
<dbReference type="Proteomes" id="UP001164020">
    <property type="component" value="Chromosome"/>
</dbReference>
<dbReference type="Pfam" id="PF04168">
    <property type="entry name" value="Alpha-E"/>
    <property type="match status" value="1"/>
</dbReference>
<proteinExistence type="predicted"/>
<dbReference type="InterPro" id="IPR007296">
    <property type="entry name" value="DUF403"/>
</dbReference>
<protein>
    <submittedName>
        <fullName evidence="2">Alpha-E domain-containing protein</fullName>
    </submittedName>
</protein>
<sequence length="266" mass="28718">MPGAPARAGARASLEARIATILEDYGVEIEGGHPERGLLGLARQAADTASRIRERFSPDAWRTLKDIVALILDAIAEKDEDVVGLTSAILTHHSGFAGLAHENMYRFTGWRFMQCGRALERGQATAAVVSALLSGEAPVGALEALLTFTDSSVTYRRRYSVDLSEETVVDLAVLDPLNPRSLAFQINTLAEVTSALPGVHLGETPDLLFRRLARLKVRLQTADAVEVDSAFLDRIVGDLALISDLLTQRYLLSSPRAAAEWSGGPE</sequence>
<dbReference type="InterPro" id="IPR051680">
    <property type="entry name" value="ATP-dep_Glu-Cys_Ligase-2"/>
</dbReference>
<keyword evidence="3" id="KW-1185">Reference proteome</keyword>
<dbReference type="PANTHER" id="PTHR34595:SF7">
    <property type="entry name" value="SLL1039 PROTEIN"/>
    <property type="match status" value="1"/>
</dbReference>
<accession>A0ABY7BWL9</accession>
<gene>
    <name evidence="2" type="ORF">OH818_15385</name>
</gene>
<evidence type="ECO:0000313" key="3">
    <source>
        <dbReference type="Proteomes" id="UP001164020"/>
    </source>
</evidence>
<dbReference type="RefSeq" id="WP_268879464.1">
    <property type="nucleotide sequence ID" value="NZ_CP114029.1"/>
</dbReference>
<dbReference type="EMBL" id="CP114029">
    <property type="protein sequence ID" value="WAP67015.1"/>
    <property type="molecule type" value="Genomic_DNA"/>
</dbReference>